<keyword evidence="2" id="KW-1185">Reference proteome</keyword>
<dbReference type="SUPFAM" id="SSF82199">
    <property type="entry name" value="SET domain"/>
    <property type="match status" value="1"/>
</dbReference>
<organism evidence="1 2">
    <name type="scientific">Spirodela intermedia</name>
    <name type="common">Intermediate duckweed</name>
    <dbReference type="NCBI Taxonomy" id="51605"/>
    <lineage>
        <taxon>Eukaryota</taxon>
        <taxon>Viridiplantae</taxon>
        <taxon>Streptophyta</taxon>
        <taxon>Embryophyta</taxon>
        <taxon>Tracheophyta</taxon>
        <taxon>Spermatophyta</taxon>
        <taxon>Magnoliopsida</taxon>
        <taxon>Liliopsida</taxon>
        <taxon>Araceae</taxon>
        <taxon>Lemnoideae</taxon>
        <taxon>Spirodela</taxon>
    </lineage>
</organism>
<proteinExistence type="predicted"/>
<sequence>MAIVAEEDAKLDRFLQWLQVNGGQLQGCSIKYCGPSKGYGIFSSPAAGSVSDGNGVLMVIPLNLAITPMRVLQDGSLGPRCAEMFKEGHVDDRFLMVLFLTVERLRRNSPWKPYLDMLPSTFSSPLWFSGDELSELKGTSLYQATLLQKKRLQTLFDDKVKSLVEEILQLEGKAESGREVQFEDFLWANSVFWTRALNIPFPHSYVFPSPVGDATSACDGSNLKISSSQIAMLTMEKERCAEESSSLDGETVWVEGLIPGIDFCNHGLEVSTTWEVDKTGCVSAVPLSMYLISVAPDFMDAEKEICISYGNKGNEELLYLYGFVVENNPDDYLMVHYPVEALQNVALSDSKAQLLEMQRVELRCLLPRTLLDHGFTSGKVIKDFDKNENSHSHHSGYSWSGQRKAPSYLNKLIFPGEFLNSLRTISLQEHELIRVSELLEQLTGSNEQRQPSNEDVKAAVWEAAGDFGALQLLVDLLYTKLQELEEGSGTEASDVELLESFCSSEKHAEETSGCGVVGDGDAQMSRNRRASVIYRCGQKRLAKLFLKEAEYILELCSSEIS</sequence>
<dbReference type="PANTHER" id="PTHR13271">
    <property type="entry name" value="UNCHARACTERIZED PUTATIVE METHYLTRANSFERASE"/>
    <property type="match status" value="1"/>
</dbReference>
<dbReference type="OrthoDB" id="42889at2759"/>
<name>A0A7I8KPV5_SPIIN</name>
<evidence type="ECO:0000313" key="1">
    <source>
        <dbReference type="EMBL" id="CAA7399830.1"/>
    </source>
</evidence>
<dbReference type="GO" id="GO:0016279">
    <property type="term" value="F:protein-lysine N-methyltransferase activity"/>
    <property type="evidence" value="ECO:0007669"/>
    <property type="project" value="TreeGrafter"/>
</dbReference>
<reference evidence="1" key="1">
    <citation type="submission" date="2020-02" db="EMBL/GenBank/DDBJ databases">
        <authorList>
            <person name="Scholz U."/>
            <person name="Mascher M."/>
            <person name="Fiebig A."/>
        </authorList>
    </citation>
    <scope>NUCLEOTIDE SEQUENCE</scope>
</reference>
<dbReference type="Proteomes" id="UP000663760">
    <property type="component" value="Chromosome 7"/>
</dbReference>
<dbReference type="CDD" id="cd10527">
    <property type="entry name" value="SET_LSMT"/>
    <property type="match status" value="1"/>
</dbReference>
<dbReference type="PANTHER" id="PTHR13271:SF55">
    <property type="entry name" value="SET DOMAIN-CONTAINING PROTEIN"/>
    <property type="match status" value="1"/>
</dbReference>
<dbReference type="InterPro" id="IPR050600">
    <property type="entry name" value="SETD3_SETD6_MTase"/>
</dbReference>
<dbReference type="AlphaFoldDB" id="A0A7I8KPV5"/>
<evidence type="ECO:0000313" key="2">
    <source>
        <dbReference type="Proteomes" id="UP000663760"/>
    </source>
</evidence>
<gene>
    <name evidence="1" type="ORF">SI8410_07010500</name>
</gene>
<dbReference type="Gene3D" id="3.90.1410.10">
    <property type="entry name" value="set domain protein methyltransferase, domain 1"/>
    <property type="match status" value="1"/>
</dbReference>
<dbReference type="EMBL" id="LR746270">
    <property type="protein sequence ID" value="CAA7399830.1"/>
    <property type="molecule type" value="Genomic_DNA"/>
</dbReference>
<accession>A0A7I8KPV5</accession>
<dbReference type="InterPro" id="IPR046341">
    <property type="entry name" value="SET_dom_sf"/>
</dbReference>
<protein>
    <submittedName>
        <fullName evidence="1">Uncharacterized protein</fullName>
    </submittedName>
</protein>